<evidence type="ECO:0000313" key="3">
    <source>
        <dbReference type="Proteomes" id="UP000058446"/>
    </source>
</evidence>
<dbReference type="AlphaFoldDB" id="A0A0K2H3S1"/>
<feature type="signal peptide" evidence="1">
    <location>
        <begin position="1"/>
        <end position="24"/>
    </location>
</feature>
<dbReference type="EMBL" id="CP006841">
    <property type="protein sequence ID" value="ALA68695.1"/>
    <property type="molecule type" value="Genomic_DNA"/>
</dbReference>
<evidence type="ECO:0000256" key="1">
    <source>
        <dbReference type="SAM" id="SignalP"/>
    </source>
</evidence>
<feature type="chain" id="PRO_5039257031" description="Lipoprotein LpqE" evidence="1">
    <location>
        <begin position="25"/>
        <end position="232"/>
    </location>
</feature>
<protein>
    <recommendedName>
        <fullName evidence="4">Lipoprotein LpqE</fullName>
    </recommendedName>
</protein>
<evidence type="ECO:0000313" key="2">
    <source>
        <dbReference type="EMBL" id="ALA68695.1"/>
    </source>
</evidence>
<dbReference type="OrthoDB" id="5188566at2"/>
<gene>
    <name evidence="2" type="ORF">CLAC_10680</name>
</gene>
<dbReference type="KEGG" id="clw:CLAC_10680"/>
<keyword evidence="3" id="KW-1185">Reference proteome</keyword>
<evidence type="ECO:0008006" key="4">
    <source>
        <dbReference type="Google" id="ProtNLM"/>
    </source>
</evidence>
<proteinExistence type="predicted"/>
<reference evidence="2 3" key="1">
    <citation type="submission" date="2013-10" db="EMBL/GenBank/DDBJ databases">
        <title>Complete genome sequence of Corynebacterium lactis DSM 45799(T), isolated from raw cow milk.</title>
        <authorList>
            <person name="Ruckert C."/>
            <person name="Albersmeier A."/>
            <person name="Lipski A."/>
            <person name="Kalinowski J."/>
        </authorList>
    </citation>
    <scope>NUCLEOTIDE SEQUENCE [LARGE SCALE GENOMIC DNA]</scope>
    <source>
        <strain evidence="2 3">RW2-5</strain>
    </source>
</reference>
<accession>A0A0K2H3S1</accession>
<dbReference type="Proteomes" id="UP000058446">
    <property type="component" value="Chromosome"/>
</dbReference>
<organism evidence="2 3">
    <name type="scientific">Corynebacterium lactis RW2-5</name>
    <dbReference type="NCBI Taxonomy" id="1408189"/>
    <lineage>
        <taxon>Bacteria</taxon>
        <taxon>Bacillati</taxon>
        <taxon>Actinomycetota</taxon>
        <taxon>Actinomycetes</taxon>
        <taxon>Mycobacteriales</taxon>
        <taxon>Corynebacteriaceae</taxon>
        <taxon>Corynebacterium</taxon>
    </lineage>
</organism>
<keyword evidence="1" id="KW-0732">Signal</keyword>
<dbReference type="STRING" id="1408189.CLAC_10680"/>
<sequence>MAFKSVLRRGSIVAISAASAVVLAACGAGQVSQTADQLPAVDGSLNIGKAEAGKSEAKGNPRIGSVALRDVHVLVDPEGDTAALKFSASNQQRATDSFFTLKSIKVDGVGDVTLKPAGETPSYKEHKKGDKSVPRNCQLVVGPESVIAPLAKTAKDNTGCIAYFSNTLNPESLVGEKSSAAAQHRNVTFEFTDKDGAKVTYPLTATVSADILEAGQANRGADGQIETPKQAK</sequence>
<name>A0A0K2H3S1_9CORY</name>
<dbReference type="PROSITE" id="PS51257">
    <property type="entry name" value="PROKAR_LIPOPROTEIN"/>
    <property type="match status" value="1"/>
</dbReference>
<dbReference type="PATRIC" id="fig|1408189.4.peg.2149"/>
<dbReference type="RefSeq" id="WP_053412866.1">
    <property type="nucleotide sequence ID" value="NZ_CP006841.1"/>
</dbReference>